<evidence type="ECO:0000313" key="3">
    <source>
        <dbReference type="Proteomes" id="UP000017981"/>
    </source>
</evidence>
<keyword evidence="1" id="KW-0472">Membrane</keyword>
<dbReference type="EMBL" id="CAQL01000666">
    <property type="protein sequence ID" value="CCQ56659.1"/>
    <property type="molecule type" value="Genomic_DNA"/>
</dbReference>
<evidence type="ECO:0000256" key="1">
    <source>
        <dbReference type="SAM" id="Phobius"/>
    </source>
</evidence>
<evidence type="ECO:0000313" key="2">
    <source>
        <dbReference type="EMBL" id="CCQ56659.1"/>
    </source>
</evidence>
<keyword evidence="1" id="KW-1133">Transmembrane helix</keyword>
<protein>
    <submittedName>
        <fullName evidence="2">Uncharacterized protein</fullName>
    </submittedName>
</protein>
<dbReference type="AlphaFoldDB" id="T2IUR0"/>
<organism evidence="2 3">
    <name type="scientific">Crocosphaera watsonii WH 0005</name>
    <dbReference type="NCBI Taxonomy" id="423472"/>
    <lineage>
        <taxon>Bacteria</taxon>
        <taxon>Bacillati</taxon>
        <taxon>Cyanobacteriota</taxon>
        <taxon>Cyanophyceae</taxon>
        <taxon>Oscillatoriophycideae</taxon>
        <taxon>Chroococcales</taxon>
        <taxon>Aphanothecaceae</taxon>
        <taxon>Crocosphaera</taxon>
    </lineage>
</organism>
<keyword evidence="1" id="KW-0812">Transmembrane</keyword>
<accession>T2IUR0</accession>
<reference evidence="2 3" key="1">
    <citation type="submission" date="2013-01" db="EMBL/GenBank/DDBJ databases">
        <authorList>
            <person name="Bench S."/>
        </authorList>
    </citation>
    <scope>NUCLEOTIDE SEQUENCE [LARGE SCALE GENOMIC DNA]</scope>
    <source>
        <strain evidence="2 3">WH 0005</strain>
    </source>
</reference>
<sequence>MNKQIYRLGQIFLDSAVAFLSCYLAYLIRFEGDVPPIIKV</sequence>
<dbReference type="Proteomes" id="UP000017981">
    <property type="component" value="Unassembled WGS sequence"/>
</dbReference>
<proteinExistence type="predicted"/>
<feature type="transmembrane region" description="Helical" evidence="1">
    <location>
        <begin position="12"/>
        <end position="30"/>
    </location>
</feature>
<reference evidence="2 3" key="2">
    <citation type="submission" date="2013-09" db="EMBL/GenBank/DDBJ databases">
        <title>Whole genome comparison of six Crocosphaera watsonii strains with differing phenotypes.</title>
        <authorList>
            <person name="Bench S.R."/>
            <person name="Heller P."/>
            <person name="Frank I."/>
            <person name="Arciniega M."/>
            <person name="Shilova I.N."/>
            <person name="Zehr J.P."/>
        </authorList>
    </citation>
    <scope>NUCLEOTIDE SEQUENCE [LARGE SCALE GENOMIC DNA]</scope>
    <source>
        <strain evidence="2 3">WH 0005</strain>
    </source>
</reference>
<gene>
    <name evidence="2" type="ORF">CWATWH0005_2470</name>
</gene>
<comment type="caution">
    <text evidence="2">The sequence shown here is derived from an EMBL/GenBank/DDBJ whole genome shotgun (WGS) entry which is preliminary data.</text>
</comment>
<name>T2IUR0_CROWT</name>